<sequence>MIRWLSLAFVLLLAGCAQHAPLPSALPPLATPLQLHIQREQGQASQPSTQDWLLVIQQEGTALRWSLIDPLGIPLSRQLLREGEWSNDGLLPPNPEARELFAVLLFALTPEGDLASRYRATDYQADEHGRHLQQRWKITYRSTQDFTLESADLRYRVTPLNAESAAP</sequence>
<dbReference type="EMBL" id="VASG01000003">
    <property type="protein sequence ID" value="TLP74867.1"/>
    <property type="molecule type" value="Genomic_DNA"/>
</dbReference>
<dbReference type="Proteomes" id="UP000307510">
    <property type="component" value="Unassembled WGS sequence"/>
</dbReference>
<reference evidence="2 3" key="1">
    <citation type="submission" date="2019-05" db="EMBL/GenBank/DDBJ databases">
        <authorList>
            <person name="Moore K."/>
            <person name="O'Neill P."/>
            <person name="Farbos A."/>
            <person name="Studholme D.J."/>
        </authorList>
    </citation>
    <scope>NUCLEOTIDE SEQUENCE [LARGE SCALE GENOMIC DNA]</scope>
    <source>
        <strain evidence="2 3">DSM 9128</strain>
    </source>
</reference>
<evidence type="ECO:0000313" key="2">
    <source>
        <dbReference type="EMBL" id="TLP74867.1"/>
    </source>
</evidence>
<dbReference type="AlphaFoldDB" id="A0A5R9AAB9"/>
<gene>
    <name evidence="2" type="ORF">FEA48_11700</name>
</gene>
<accession>A0A5R9AAB9</accession>
<protein>
    <recommendedName>
        <fullName evidence="4">Lipoprotein</fullName>
    </recommendedName>
</protein>
<reference evidence="3" key="2">
    <citation type="submission" date="2019-06" db="EMBL/GenBank/DDBJ databases">
        <title>AzeR, a transcriptional regulator that responds to azelaic acid in Pseudomonas nitroreducens.</title>
        <authorList>
            <person name="Bez C."/>
            <person name="Javvadi S.G."/>
            <person name="Bertani I."/>
            <person name="Devescovi G."/>
            <person name="Studholme D.J."/>
            <person name="Geller A."/>
            <person name="Levy A."/>
            <person name="Venturi V."/>
        </authorList>
    </citation>
    <scope>NUCLEOTIDE SEQUENCE [LARGE SCALE GENOMIC DNA]</scope>
    <source>
        <strain evidence="3">DSM 9128</strain>
    </source>
</reference>
<comment type="caution">
    <text evidence="2">The sequence shown here is derived from an EMBL/GenBank/DDBJ whole genome shotgun (WGS) entry which is preliminary data.</text>
</comment>
<dbReference type="RefSeq" id="WP_138213946.1">
    <property type="nucleotide sequence ID" value="NZ_VASG01000003.1"/>
</dbReference>
<feature type="signal peptide" evidence="1">
    <location>
        <begin position="1"/>
        <end position="19"/>
    </location>
</feature>
<keyword evidence="1" id="KW-0732">Signal</keyword>
<evidence type="ECO:0008006" key="4">
    <source>
        <dbReference type="Google" id="ProtNLM"/>
    </source>
</evidence>
<dbReference type="PROSITE" id="PS51257">
    <property type="entry name" value="PROKAR_LIPOPROTEIN"/>
    <property type="match status" value="1"/>
</dbReference>
<organism evidence="2 3">
    <name type="scientific">Pseudomonas nitroreducens</name>
    <dbReference type="NCBI Taxonomy" id="46680"/>
    <lineage>
        <taxon>Bacteria</taxon>
        <taxon>Pseudomonadati</taxon>
        <taxon>Pseudomonadota</taxon>
        <taxon>Gammaproteobacteria</taxon>
        <taxon>Pseudomonadales</taxon>
        <taxon>Pseudomonadaceae</taxon>
        <taxon>Pseudomonas</taxon>
    </lineage>
</organism>
<name>A0A5R9AAB9_PSENT</name>
<proteinExistence type="predicted"/>
<evidence type="ECO:0000313" key="3">
    <source>
        <dbReference type="Proteomes" id="UP000307510"/>
    </source>
</evidence>
<feature type="chain" id="PRO_5024468098" description="Lipoprotein" evidence="1">
    <location>
        <begin position="20"/>
        <end position="167"/>
    </location>
</feature>
<evidence type="ECO:0000256" key="1">
    <source>
        <dbReference type="SAM" id="SignalP"/>
    </source>
</evidence>